<evidence type="ECO:0000313" key="16">
    <source>
        <dbReference type="Proteomes" id="UP000226080"/>
    </source>
</evidence>
<evidence type="ECO:0000256" key="11">
    <source>
        <dbReference type="RuleBase" id="RU003357"/>
    </source>
</evidence>
<keyword evidence="6" id="KW-0732">Signal</keyword>
<dbReference type="PROSITE" id="PS01156">
    <property type="entry name" value="TONB_DEPENDENT_REC_2"/>
    <property type="match status" value="1"/>
</dbReference>
<dbReference type="InterPro" id="IPR036942">
    <property type="entry name" value="Beta-barrel_TonB_sf"/>
</dbReference>
<protein>
    <submittedName>
        <fullName evidence="15">Lactoferrin/transferrin family TonB-dependent receptor</fullName>
    </submittedName>
</protein>
<evidence type="ECO:0000256" key="3">
    <source>
        <dbReference type="ARBA" id="ARBA00022448"/>
    </source>
</evidence>
<keyword evidence="3" id="KW-0813">Transport</keyword>
<dbReference type="InterPro" id="IPR010948">
    <property type="entry name" value="TonB_lacto/transferrin_rcpt"/>
</dbReference>
<dbReference type="Gene3D" id="2.40.170.20">
    <property type="entry name" value="TonB-dependent receptor, beta-barrel domain"/>
    <property type="match status" value="1"/>
</dbReference>
<dbReference type="InterPro" id="IPR039426">
    <property type="entry name" value="TonB-dep_rcpt-like"/>
</dbReference>
<evidence type="ECO:0000256" key="9">
    <source>
        <dbReference type="ARBA" id="ARBA00023170"/>
    </source>
</evidence>
<organism evidence="15 17">
    <name type="scientific">Aggregatibacter actinomycetemcomitans</name>
    <name type="common">Actinobacillus actinomycetemcomitans</name>
    <name type="synonym">Haemophilus actinomycetemcomitans</name>
    <dbReference type="NCBI Taxonomy" id="714"/>
    <lineage>
        <taxon>Bacteria</taxon>
        <taxon>Pseudomonadati</taxon>
        <taxon>Pseudomonadota</taxon>
        <taxon>Gammaproteobacteria</taxon>
        <taxon>Pasteurellales</taxon>
        <taxon>Pasteurellaceae</taxon>
        <taxon>Aggregatibacter</taxon>
    </lineage>
</organism>
<evidence type="ECO:0000256" key="10">
    <source>
        <dbReference type="ARBA" id="ARBA00023237"/>
    </source>
</evidence>
<dbReference type="PANTHER" id="PTHR30069">
    <property type="entry name" value="TONB-DEPENDENT OUTER MEMBRANE RECEPTOR"/>
    <property type="match status" value="1"/>
</dbReference>
<accession>A0AB74N3U1</accession>
<dbReference type="InterPro" id="IPR000531">
    <property type="entry name" value="Beta-barrel_TonB"/>
</dbReference>
<evidence type="ECO:0000256" key="4">
    <source>
        <dbReference type="ARBA" id="ARBA00022452"/>
    </source>
</evidence>
<sequence>MSVVEQGRGASSGYSIRGMDRNRISLSVDGLPQSQSYVVQGPPAAGNGYAGTGAINEVEYENIKSIEISKGSSSSEYGNGALAGAVAFRTKTADDIIQPGKNWGLQTKNAYASKNRASTHSIAIAGKNDGFEGLFIYTDRRGKEAQIHRDARRGRQRYSRQVAVPGTGGTYNYFLLQEDCPSGNVDLCKGYIKPLARVIPEQEETASQGEYTGENRVAPNPMKSRSQSWFFRPGYHFSEQHYLGAVMEYTKQRFDIRDMTLPAYILPYSREKPHIGGSQGIYQGQNYGQFQRTRHNQLGFSYGRGRFYDEHHRKKRIGIEYIYKNAQKSWIDQLRLSFDQQKIELDSFILFTHCAKYPSVSKSCRADLSKPFSYHQTERNIYTEEHNLLRLDADKKLETKWGDHQVSANLGLDYFTSKLQHGDFVEQRVDQKQEHLKGRGTKESPHFYKIHPPVLKTTDFCDYKSTLTELSCITRKIRGKNYYVAIRDNMSLGKYVDFGIGGRYDIYRAHSDDPLISRADYRNFSWNAGVVLKPTEWLDFSYRISTGFRVPSFDELYGRRSGSKKVYVAKFEPEKSLNQEFGIVLKGDLGSFEISHFRNSYKGLIAFGESVRKGGRLGLIGRGDYGFRNAQDAKLVGINILAQLEWHSVWKALPYGLYSTFAYNRIKVKDNRVRPNLVTVTNHLFDAIQPARYVIGLGYDAPTGKWGMNAIYTHSQAKSEDELTGTRKHIQQSRKVKAAKVTTSSWHTVDLSGYVTLADFMTARFGVYNLFNSRYSTWESVRQSATGAINQHTRVGNYNRYVAPGRNYAITIEMKF</sequence>
<evidence type="ECO:0000313" key="14">
    <source>
        <dbReference type="EMBL" id="PHO20929.1"/>
    </source>
</evidence>
<dbReference type="Gene3D" id="2.170.130.10">
    <property type="entry name" value="TonB-dependent receptor, plug domain"/>
    <property type="match status" value="1"/>
</dbReference>
<reference evidence="14 16" key="1">
    <citation type="submission" date="2017-10" db="EMBL/GenBank/DDBJ databases">
        <title>Draft genome sequences of Aggregatibacter actinomycetemcomitans strains 310a and 310b.</title>
        <authorList>
            <person name="May A.C."/>
            <person name="Ohta H."/>
            <person name="Maeda H."/>
            <person name="Kokeguchi S."/>
            <person name="Cugini C."/>
        </authorList>
    </citation>
    <scope>NUCLEOTIDE SEQUENCE [LARGE SCALE GENOMIC DNA]</scope>
    <source>
        <strain evidence="14 16">310b</strain>
    </source>
</reference>
<dbReference type="InterPro" id="IPR010917">
    <property type="entry name" value="TonB_rcpt_CS"/>
</dbReference>
<dbReference type="InterPro" id="IPR010949">
    <property type="entry name" value="TonB_Hb/transfer/lactofer_rcpt"/>
</dbReference>
<name>A0AB74N3U1_AGGAC</name>
<feature type="domain" description="TonB-dependent receptor-like beta-barrel" evidence="12">
    <location>
        <begin position="284"/>
        <end position="770"/>
    </location>
</feature>
<dbReference type="CDD" id="cd01347">
    <property type="entry name" value="ligand_gated_channel"/>
    <property type="match status" value="1"/>
</dbReference>
<dbReference type="GO" id="GO:0044718">
    <property type="term" value="P:siderophore transmembrane transport"/>
    <property type="evidence" value="ECO:0007669"/>
    <property type="project" value="TreeGrafter"/>
</dbReference>
<keyword evidence="7 11" id="KW-0798">TonB box</keyword>
<dbReference type="GO" id="GO:0015344">
    <property type="term" value="F:siderophore uptake transmembrane transporter activity"/>
    <property type="evidence" value="ECO:0007669"/>
    <property type="project" value="TreeGrafter"/>
</dbReference>
<evidence type="ECO:0000256" key="1">
    <source>
        <dbReference type="ARBA" id="ARBA00004571"/>
    </source>
</evidence>
<comment type="subcellular location">
    <subcellularLocation>
        <location evidence="1">Cell outer membrane</location>
        <topology evidence="1">Multi-pass membrane protein</topology>
    </subcellularLocation>
</comment>
<evidence type="ECO:0000313" key="15">
    <source>
        <dbReference type="EMBL" id="TYA38713.1"/>
    </source>
</evidence>
<comment type="similarity">
    <text evidence="2 11">Belongs to the TonB-dependent receptor family.</text>
</comment>
<dbReference type="NCBIfam" id="TIGR01776">
    <property type="entry name" value="TonB-tbp-lbp"/>
    <property type="match status" value="1"/>
</dbReference>
<keyword evidence="4" id="KW-1134">Transmembrane beta strand</keyword>
<dbReference type="Proteomes" id="UP000323012">
    <property type="component" value="Unassembled WGS sequence"/>
</dbReference>
<dbReference type="AlphaFoldDB" id="A0AB74N3U1"/>
<dbReference type="PANTHER" id="PTHR30069:SF54">
    <property type="entry name" value="TRANSFERRIN-BINDING PROTEIN A"/>
    <property type="match status" value="1"/>
</dbReference>
<dbReference type="Proteomes" id="UP000226080">
    <property type="component" value="Unassembled WGS sequence"/>
</dbReference>
<evidence type="ECO:0000256" key="8">
    <source>
        <dbReference type="ARBA" id="ARBA00023136"/>
    </source>
</evidence>
<evidence type="ECO:0000259" key="13">
    <source>
        <dbReference type="Pfam" id="PF07715"/>
    </source>
</evidence>
<evidence type="ECO:0000256" key="6">
    <source>
        <dbReference type="ARBA" id="ARBA00022729"/>
    </source>
</evidence>
<evidence type="ECO:0000256" key="5">
    <source>
        <dbReference type="ARBA" id="ARBA00022692"/>
    </source>
</evidence>
<dbReference type="NCBIfam" id="TIGR01786">
    <property type="entry name" value="TonB-hemlactrns"/>
    <property type="match status" value="1"/>
</dbReference>
<keyword evidence="8 11" id="KW-0472">Membrane</keyword>
<dbReference type="InterPro" id="IPR037066">
    <property type="entry name" value="Plug_dom_sf"/>
</dbReference>
<comment type="caution">
    <text evidence="15">The sequence shown here is derived from an EMBL/GenBank/DDBJ whole genome shotgun (WGS) entry which is preliminary data.</text>
</comment>
<dbReference type="Pfam" id="PF00593">
    <property type="entry name" value="TonB_dep_Rec_b-barrel"/>
    <property type="match status" value="1"/>
</dbReference>
<evidence type="ECO:0000313" key="17">
    <source>
        <dbReference type="Proteomes" id="UP000323012"/>
    </source>
</evidence>
<dbReference type="SUPFAM" id="SSF56935">
    <property type="entry name" value="Porins"/>
    <property type="match status" value="1"/>
</dbReference>
<dbReference type="GO" id="GO:0009279">
    <property type="term" value="C:cell outer membrane"/>
    <property type="evidence" value="ECO:0007669"/>
    <property type="project" value="UniProtKB-SubCell"/>
</dbReference>
<evidence type="ECO:0000259" key="12">
    <source>
        <dbReference type="Pfam" id="PF00593"/>
    </source>
</evidence>
<proteinExistence type="inferred from homology"/>
<gene>
    <name evidence="14" type="ORF">CQR80_04430</name>
    <name evidence="15" type="ORF">FXB79_07340</name>
</gene>
<evidence type="ECO:0000256" key="2">
    <source>
        <dbReference type="ARBA" id="ARBA00009810"/>
    </source>
</evidence>
<reference evidence="15 17" key="2">
    <citation type="submission" date="2019-08" db="EMBL/GenBank/DDBJ databases">
        <title>Whole genome sequencing of Aggregatibacter actinomycetemcomitans cultured from blood stream infections in Denmark reveals a novel phylogenetic lineage expressing serotype a membrane O polysaccharide.</title>
        <authorList>
            <person name="Nedergaard S."/>
            <person name="Kobel C.M."/>
            <person name="Nielsen M.B."/>
            <person name="Moeller R.T."/>
            <person name="Jensen A.B."/>
            <person name="Noerskov-Lauritsen N."/>
        </authorList>
    </citation>
    <scope>NUCLEOTIDE SEQUENCE [LARGE SCALE GENOMIC DNA]</scope>
    <source>
        <strain evidence="15 17">PN_563</strain>
    </source>
</reference>
<dbReference type="Pfam" id="PF07715">
    <property type="entry name" value="Plug"/>
    <property type="match status" value="1"/>
</dbReference>
<keyword evidence="16" id="KW-1185">Reference proteome</keyword>
<dbReference type="GO" id="GO:0015091">
    <property type="term" value="F:ferric iron transmembrane transporter activity"/>
    <property type="evidence" value="ECO:0007669"/>
    <property type="project" value="InterPro"/>
</dbReference>
<evidence type="ECO:0000256" key="7">
    <source>
        <dbReference type="ARBA" id="ARBA00023077"/>
    </source>
</evidence>
<dbReference type="EMBL" id="VSED01000018">
    <property type="protein sequence ID" value="TYA38713.1"/>
    <property type="molecule type" value="Genomic_DNA"/>
</dbReference>
<feature type="domain" description="TonB-dependent receptor plug" evidence="13">
    <location>
        <begin position="3"/>
        <end position="85"/>
    </location>
</feature>
<dbReference type="EMBL" id="PCGW01000006">
    <property type="protein sequence ID" value="PHO20929.1"/>
    <property type="molecule type" value="Genomic_DNA"/>
</dbReference>
<keyword evidence="5" id="KW-0812">Transmembrane</keyword>
<keyword evidence="9 15" id="KW-0675">Receptor</keyword>
<keyword evidence="10" id="KW-0998">Cell outer membrane</keyword>
<dbReference type="InterPro" id="IPR012910">
    <property type="entry name" value="Plug_dom"/>
</dbReference>